<dbReference type="InterPro" id="IPR011701">
    <property type="entry name" value="MFS"/>
</dbReference>
<keyword evidence="10" id="KW-1185">Reference proteome</keyword>
<evidence type="ECO:0000256" key="1">
    <source>
        <dbReference type="ARBA" id="ARBA00004651"/>
    </source>
</evidence>
<feature type="transmembrane region" description="Helical" evidence="7">
    <location>
        <begin position="262"/>
        <end position="281"/>
    </location>
</feature>
<gene>
    <name evidence="9" type="ORF">LQV63_21230</name>
</gene>
<feature type="transmembrane region" description="Helical" evidence="7">
    <location>
        <begin position="224"/>
        <end position="247"/>
    </location>
</feature>
<dbReference type="PANTHER" id="PTHR43124">
    <property type="entry name" value="PURINE EFFLUX PUMP PBUE"/>
    <property type="match status" value="1"/>
</dbReference>
<dbReference type="PROSITE" id="PS50850">
    <property type="entry name" value="MFS"/>
    <property type="match status" value="1"/>
</dbReference>
<keyword evidence="3" id="KW-1003">Cell membrane</keyword>
<dbReference type="SUPFAM" id="SSF103473">
    <property type="entry name" value="MFS general substrate transporter"/>
    <property type="match status" value="1"/>
</dbReference>
<comment type="caution">
    <text evidence="9">The sequence shown here is derived from an EMBL/GenBank/DDBJ whole genome shotgun (WGS) entry which is preliminary data.</text>
</comment>
<feature type="transmembrane region" description="Helical" evidence="7">
    <location>
        <begin position="27"/>
        <end position="43"/>
    </location>
</feature>
<dbReference type="RefSeq" id="WP_233698169.1">
    <property type="nucleotide sequence ID" value="NZ_JAJNBZ010000021.1"/>
</dbReference>
<sequence length="409" mass="43288">MSTSENNKSVASDFQDAPKADSDRLPIWRLLAFTMAGFIAIMTETMPAGLMPQIGRGLGVSEALVGQLVTLYAFGSVVAAIPLIAVTRSWRRKQVLLLAIGGLFLFNTVTALSANYALTLAARFVAGMAAGLTWGLLAGYARRMVPHHLQGRALAIVGVGQPVALSLGVPLGTWLGTFFDWRGVFGIMSAFALVLIVWVLVAVPNHPGQTTHQRQPVRKIFMTPGVRTVLFVIFVWILAHNILYTYIAPFMAHVGLANHLDLVLLIFGVSSVVGIWVTGLFVDGWLRVLTLISLAAFAGASMVLGIASEAPLIIYLGVSAWGLTFGGAPTLLQIAIGDAAGEGADVAQSMLVTIFNLAVAGGGVVGGLLLEHMGAGTIPWALALLSLIGLFTAWKSKAHAFKPGRRDAR</sequence>
<evidence type="ECO:0000259" key="8">
    <source>
        <dbReference type="PROSITE" id="PS50850"/>
    </source>
</evidence>
<feature type="transmembrane region" description="Helical" evidence="7">
    <location>
        <begin position="120"/>
        <end position="141"/>
    </location>
</feature>
<feature type="transmembrane region" description="Helical" evidence="7">
    <location>
        <begin position="313"/>
        <end position="337"/>
    </location>
</feature>
<reference evidence="9 10" key="1">
    <citation type="submission" date="2021-11" db="EMBL/GenBank/DDBJ databases">
        <title>Draft genome sequence of Paenibacillus profundus YoMME, a new Gram-positive bacteria with exoelectrogenic properties.</title>
        <authorList>
            <person name="Hubenova Y."/>
            <person name="Hubenova E."/>
            <person name="Manasiev Y."/>
            <person name="Peykov S."/>
            <person name="Mitov M."/>
        </authorList>
    </citation>
    <scope>NUCLEOTIDE SEQUENCE [LARGE SCALE GENOMIC DNA]</scope>
    <source>
        <strain evidence="9 10">YoMME</strain>
    </source>
</reference>
<feature type="transmembrane region" description="Helical" evidence="7">
    <location>
        <begin position="181"/>
        <end position="203"/>
    </location>
</feature>
<feature type="transmembrane region" description="Helical" evidence="7">
    <location>
        <begin position="153"/>
        <end position="175"/>
    </location>
</feature>
<evidence type="ECO:0000256" key="7">
    <source>
        <dbReference type="SAM" id="Phobius"/>
    </source>
</evidence>
<feature type="transmembrane region" description="Helical" evidence="7">
    <location>
        <begin position="349"/>
        <end position="370"/>
    </location>
</feature>
<dbReference type="InterPro" id="IPR020846">
    <property type="entry name" value="MFS_dom"/>
</dbReference>
<accession>A0ABS8YMJ7</accession>
<dbReference type="InterPro" id="IPR036259">
    <property type="entry name" value="MFS_trans_sf"/>
</dbReference>
<keyword evidence="4 7" id="KW-0812">Transmembrane</keyword>
<evidence type="ECO:0000256" key="5">
    <source>
        <dbReference type="ARBA" id="ARBA00022989"/>
    </source>
</evidence>
<keyword evidence="2" id="KW-0813">Transport</keyword>
<feature type="transmembrane region" description="Helical" evidence="7">
    <location>
        <begin position="95"/>
        <end position="114"/>
    </location>
</feature>
<feature type="transmembrane region" description="Helical" evidence="7">
    <location>
        <begin position="288"/>
        <end position="307"/>
    </location>
</feature>
<evidence type="ECO:0000313" key="9">
    <source>
        <dbReference type="EMBL" id="MCE5171805.1"/>
    </source>
</evidence>
<keyword evidence="5 7" id="KW-1133">Transmembrane helix</keyword>
<evidence type="ECO:0000256" key="6">
    <source>
        <dbReference type="ARBA" id="ARBA00023136"/>
    </source>
</evidence>
<feature type="transmembrane region" description="Helical" evidence="7">
    <location>
        <begin position="63"/>
        <end position="86"/>
    </location>
</feature>
<dbReference type="EMBL" id="JAJNBZ010000021">
    <property type="protein sequence ID" value="MCE5171805.1"/>
    <property type="molecule type" value="Genomic_DNA"/>
</dbReference>
<evidence type="ECO:0000256" key="2">
    <source>
        <dbReference type="ARBA" id="ARBA00022448"/>
    </source>
</evidence>
<dbReference type="Proteomes" id="UP001199916">
    <property type="component" value="Unassembled WGS sequence"/>
</dbReference>
<evidence type="ECO:0000313" key="10">
    <source>
        <dbReference type="Proteomes" id="UP001199916"/>
    </source>
</evidence>
<dbReference type="Pfam" id="PF07690">
    <property type="entry name" value="MFS_1"/>
    <property type="match status" value="1"/>
</dbReference>
<dbReference type="PANTHER" id="PTHR43124:SF3">
    <property type="entry name" value="CHLORAMPHENICOL EFFLUX PUMP RV0191"/>
    <property type="match status" value="1"/>
</dbReference>
<evidence type="ECO:0000256" key="3">
    <source>
        <dbReference type="ARBA" id="ARBA00022475"/>
    </source>
</evidence>
<comment type="subcellular location">
    <subcellularLocation>
        <location evidence="1">Cell membrane</location>
        <topology evidence="1">Multi-pass membrane protein</topology>
    </subcellularLocation>
</comment>
<dbReference type="InterPro" id="IPR050189">
    <property type="entry name" value="MFS_Efflux_Transporters"/>
</dbReference>
<evidence type="ECO:0000256" key="4">
    <source>
        <dbReference type="ARBA" id="ARBA00022692"/>
    </source>
</evidence>
<organism evidence="9 10">
    <name type="scientific">Paenibacillus profundus</name>
    <dbReference type="NCBI Taxonomy" id="1173085"/>
    <lineage>
        <taxon>Bacteria</taxon>
        <taxon>Bacillati</taxon>
        <taxon>Bacillota</taxon>
        <taxon>Bacilli</taxon>
        <taxon>Bacillales</taxon>
        <taxon>Paenibacillaceae</taxon>
        <taxon>Paenibacillus</taxon>
    </lineage>
</organism>
<protein>
    <submittedName>
        <fullName evidence="9">MFS transporter</fullName>
    </submittedName>
</protein>
<feature type="transmembrane region" description="Helical" evidence="7">
    <location>
        <begin position="376"/>
        <end position="394"/>
    </location>
</feature>
<feature type="domain" description="Major facilitator superfamily (MFS) profile" evidence="8">
    <location>
        <begin position="29"/>
        <end position="401"/>
    </location>
</feature>
<name>A0ABS8YMJ7_9BACL</name>
<dbReference type="CDD" id="cd17324">
    <property type="entry name" value="MFS_NepI_like"/>
    <property type="match status" value="1"/>
</dbReference>
<keyword evidence="6 7" id="KW-0472">Membrane</keyword>
<dbReference type="Gene3D" id="1.20.1250.20">
    <property type="entry name" value="MFS general substrate transporter like domains"/>
    <property type="match status" value="1"/>
</dbReference>
<proteinExistence type="predicted"/>